<accession>A0A9J5ZPC8</accession>
<dbReference type="OrthoDB" id="1902663at2759"/>
<evidence type="ECO:0000256" key="2">
    <source>
        <dbReference type="SAM" id="MobiDB-lite"/>
    </source>
</evidence>
<dbReference type="PANTHER" id="PTHR33565">
    <property type="entry name" value="DORMANCY-ASSOCIATED PROTEIN 1"/>
    <property type="match status" value="1"/>
</dbReference>
<evidence type="ECO:0000256" key="1">
    <source>
        <dbReference type="ARBA" id="ARBA00010502"/>
    </source>
</evidence>
<name>A0A9J5ZPC8_SOLCO</name>
<keyword evidence="4" id="KW-1185">Reference proteome</keyword>
<protein>
    <submittedName>
        <fullName evidence="3">Uncharacterized protein</fullName>
    </submittedName>
</protein>
<comment type="similarity">
    <text evidence="1">Belongs to the DRM1/ARP family.</text>
</comment>
<feature type="region of interest" description="Disordered" evidence="2">
    <location>
        <begin position="53"/>
        <end position="120"/>
    </location>
</feature>
<organism evidence="3 4">
    <name type="scientific">Solanum commersonii</name>
    <name type="common">Commerson's wild potato</name>
    <name type="synonym">Commerson's nightshade</name>
    <dbReference type="NCBI Taxonomy" id="4109"/>
    <lineage>
        <taxon>Eukaryota</taxon>
        <taxon>Viridiplantae</taxon>
        <taxon>Streptophyta</taxon>
        <taxon>Embryophyta</taxon>
        <taxon>Tracheophyta</taxon>
        <taxon>Spermatophyta</taxon>
        <taxon>Magnoliopsida</taxon>
        <taxon>eudicotyledons</taxon>
        <taxon>Gunneridae</taxon>
        <taxon>Pentapetalae</taxon>
        <taxon>asterids</taxon>
        <taxon>lamiids</taxon>
        <taxon>Solanales</taxon>
        <taxon>Solanaceae</taxon>
        <taxon>Solanoideae</taxon>
        <taxon>Solaneae</taxon>
        <taxon>Solanum</taxon>
    </lineage>
</organism>
<sequence length="166" mass="18158">MVLDGWDDVMAGPRPTNRFLKDLSINTSELKEKREKRKKKKMVLIEKLWDDVMAGPQPDKGLGKRRKSITLIQTHGGEGGEGASKSYQRSLSMPGSGLSSPGTPGTPVTPNTYSPTARKDNVWRSVFNPGSNIATKRIGAEVFDKPSHPNAPTALQWGYPIQASVK</sequence>
<dbReference type="Pfam" id="PF05564">
    <property type="entry name" value="Auxin_repressed"/>
    <property type="match status" value="1"/>
</dbReference>
<evidence type="ECO:0000313" key="3">
    <source>
        <dbReference type="EMBL" id="KAG5613948.1"/>
    </source>
</evidence>
<reference evidence="3 4" key="1">
    <citation type="submission" date="2020-09" db="EMBL/GenBank/DDBJ databases">
        <title>De no assembly of potato wild relative species, Solanum commersonii.</title>
        <authorList>
            <person name="Cho K."/>
        </authorList>
    </citation>
    <scope>NUCLEOTIDE SEQUENCE [LARGE SCALE GENOMIC DNA]</scope>
    <source>
        <strain evidence="3">LZ3.2</strain>
        <tissue evidence="3">Leaf</tissue>
    </source>
</reference>
<dbReference type="InterPro" id="IPR008406">
    <property type="entry name" value="DRM/ARP"/>
</dbReference>
<dbReference type="PANTHER" id="PTHR33565:SF30">
    <property type="entry name" value="AUXIN-REPRESSED 12.5 KDA PROTEIN-LIKE"/>
    <property type="match status" value="1"/>
</dbReference>
<feature type="compositionally biased region" description="Low complexity" evidence="2">
    <location>
        <begin position="90"/>
        <end position="112"/>
    </location>
</feature>
<evidence type="ECO:0000313" key="4">
    <source>
        <dbReference type="Proteomes" id="UP000824120"/>
    </source>
</evidence>
<dbReference type="AlphaFoldDB" id="A0A9J5ZPC8"/>
<proteinExistence type="inferred from homology"/>
<dbReference type="Proteomes" id="UP000824120">
    <property type="component" value="Chromosome 3"/>
</dbReference>
<dbReference type="EMBL" id="JACXVP010000003">
    <property type="protein sequence ID" value="KAG5613948.1"/>
    <property type="molecule type" value="Genomic_DNA"/>
</dbReference>
<comment type="caution">
    <text evidence="3">The sequence shown here is derived from an EMBL/GenBank/DDBJ whole genome shotgun (WGS) entry which is preliminary data.</text>
</comment>
<gene>
    <name evidence="3" type="ORF">H5410_013772</name>
</gene>